<dbReference type="PANTHER" id="PTHR22972:SF8">
    <property type="entry name" value="PROTEIN KINASE DOMAIN-CONTAINING PROTEIN"/>
    <property type="match status" value="1"/>
</dbReference>
<evidence type="ECO:0000256" key="4">
    <source>
        <dbReference type="ARBA" id="ARBA00022792"/>
    </source>
</evidence>
<feature type="domain" description="Protein kinase" evidence="6">
    <location>
        <begin position="1109"/>
        <end position="1406"/>
    </location>
</feature>
<evidence type="ECO:0000256" key="5">
    <source>
        <dbReference type="SAM" id="MobiDB-lite"/>
    </source>
</evidence>
<comment type="subcellular location">
    <subcellularLocation>
        <location evidence="1">Mitochondrion inner membrane</location>
        <topology evidence="1">Single-pass membrane protein</topology>
    </subcellularLocation>
    <subcellularLocation>
        <location evidence="2">Mitochondrion outer membrane</location>
        <topology evidence="2">Single-pass membrane protein</topology>
    </subcellularLocation>
</comment>
<protein>
    <submittedName>
        <fullName evidence="7">Cell-substrate adherens junction assembly</fullName>
        <ecNumber evidence="7">2.7.10.2</ecNumber>
    </submittedName>
</protein>
<accession>A0A9X0DDH7</accession>
<keyword evidence="4" id="KW-0999">Mitochondrion inner membrane</keyword>
<dbReference type="SUPFAM" id="SSF56112">
    <property type="entry name" value="Protein kinase-like (PK-like)"/>
    <property type="match status" value="1"/>
</dbReference>
<evidence type="ECO:0000313" key="8">
    <source>
        <dbReference type="Proteomes" id="UP001163046"/>
    </source>
</evidence>
<evidence type="ECO:0000259" key="6">
    <source>
        <dbReference type="PROSITE" id="PS50011"/>
    </source>
</evidence>
<dbReference type="InterPro" id="IPR011009">
    <property type="entry name" value="Kinase-like_dom_sf"/>
</dbReference>
<name>A0A9X0DDH7_9CNID</name>
<dbReference type="InterPro" id="IPR000719">
    <property type="entry name" value="Prot_kinase_dom"/>
</dbReference>
<feature type="compositionally biased region" description="Low complexity" evidence="5">
    <location>
        <begin position="818"/>
        <end position="837"/>
    </location>
</feature>
<dbReference type="EC" id="2.7.10.2" evidence="7"/>
<dbReference type="EMBL" id="MU825397">
    <property type="protein sequence ID" value="KAJ7394034.1"/>
    <property type="molecule type" value="Genomic_DNA"/>
</dbReference>
<dbReference type="Proteomes" id="UP001163046">
    <property type="component" value="Unassembled WGS sequence"/>
</dbReference>
<feature type="compositionally biased region" description="Polar residues" evidence="5">
    <location>
        <begin position="838"/>
        <end position="851"/>
    </location>
</feature>
<evidence type="ECO:0000313" key="7">
    <source>
        <dbReference type="EMBL" id="KAJ7394034.1"/>
    </source>
</evidence>
<dbReference type="InterPro" id="IPR051511">
    <property type="entry name" value="MitoQC_Scaffold_Kinases"/>
</dbReference>
<feature type="compositionally biased region" description="Low complexity" evidence="5">
    <location>
        <begin position="420"/>
        <end position="431"/>
    </location>
</feature>
<proteinExistence type="predicted"/>
<comment type="caution">
    <text evidence="7">The sequence shown here is derived from an EMBL/GenBank/DDBJ whole genome shotgun (WGS) entry which is preliminary data.</text>
</comment>
<feature type="region of interest" description="Disordered" evidence="5">
    <location>
        <begin position="588"/>
        <end position="769"/>
    </location>
</feature>
<feature type="compositionally biased region" description="Basic and acidic residues" evidence="5">
    <location>
        <begin position="562"/>
        <end position="578"/>
    </location>
</feature>
<reference evidence="7" key="1">
    <citation type="submission" date="2023-01" db="EMBL/GenBank/DDBJ databases">
        <title>Genome assembly of the deep-sea coral Lophelia pertusa.</title>
        <authorList>
            <person name="Herrera S."/>
            <person name="Cordes E."/>
        </authorList>
    </citation>
    <scope>NUCLEOTIDE SEQUENCE</scope>
    <source>
        <strain evidence="7">USNM1676648</strain>
        <tissue evidence="7">Polyp</tissue>
    </source>
</reference>
<dbReference type="GO" id="GO:0005743">
    <property type="term" value="C:mitochondrial inner membrane"/>
    <property type="evidence" value="ECO:0007669"/>
    <property type="project" value="UniProtKB-SubCell"/>
</dbReference>
<sequence>MSSCDNFVEQLWRKGKCANCFQSREKHQNADKTHEDASVTGTSANCRPRRVVVFPQNQRNQNVKASNVEKTVNLFKQEQGKEGNSQGNGVNGIKAIAPCTTHAMLDTNDRSIVSDAGKKVQDSTSVVANKPKPVPRPKPRPPSRAVEFGCSRDESPQEPAVLNGTIPLTNALGNSHNRPQCNANSVEHSVLSILDHDKELEDTNKLDIETETVCETVVNEEDAMDVQDPENDVEFSDVDSEKISSSNNAAVVDSLQTETDLSAFETVGEDESDEEYVPMKSNIALFGVESSPVHANEPHETDVLQTNCEVNFDLPEKAISDDRSAITCDSQTDEENSAGVLEFRNPLCIITSEMAGDTNATTQESGDCDNLNVNPNKIKLTIKSSNTEPCYVNRPASSSSDSTVSSNQDSGYENTRKSTRSNSSNSASGNNIDVPATNVKPDEVSLADMPVVFNETNHGYCDIESSGTSTSSWGSSTWDSCSTSDYHENSSDAVLAGKATAKLDGRNDKPHSEVLAIQANNGQSILVGKGPVYVNTTLKPVTVTRPYKVVDISTGVSVPATEDQHDVPPLPPKERDLKKDRAEELDHVYLEPTEETMSNPEQVPRNEKKDVVSVPKVSASLSPSPIKASNSVTDKSPTVRRAPAPRPRSRVPSQFGTLPKAAPRTSRLLSDPPFKMDTKEQKVAAVTPPVASSPPLPKSPVSQPVTPVKSLNPSPSQPKAQRVRSSTFSGPHGTTSSPSPTKVSSPKSTLRRAFATMKKLGGKKKNRHSKTLEISAPIAVNEEVPGFLAQKEAVRRRTMPEVNPLPAERISAIEAEQAEAAEATPAVSVASPNPSVSDTCMSPTLSSSATETPVAEGGSSRTGSPVMQTHPGIGYQNFPLSKGGDTLERPKKPPRVAKVVKPLQHSEPTPDQAARQQDEEPTYLQPNEDELTIKVETALANLTDAEILAEALSRVEQEMLGPLPAIPRSRHVHFRCENSGGSCVLGKPDLPKRPVRVVSPTLINGSGDKGESKSRPPRLPSRPPNTTPTGPGMRERSHSVETQAADSHKPRIVRSRSLSTNNTNVLEKRYNKILKLQMQTLEEMIHSWREELLPDSGLDLSNTRWADYELCGGVLNARSPGAVLLPVKCAMFWEGNKKLLAKVEYPMLSATHLLEQSPYKQDMRVCEALPYHVNVSRVLTHFTDDVSGDAIGKPDCDSYETLVSITDQIPCETVADFLKRTNEEHKSDPETYEKKICLLILQLLRALDHLHTEAVVHRDLKANNLTLLDCGLLVVTSFQHALHQPKGTQPSPFILSKSASSHLGGNLEHLPPEIRNAPVDADVLNYEDCDTFAVGCLVYEFLHRPNPFAVNPNLVEQSYDLTDLPPIPFKSRFSKGLGTVARQLLQRHPQERLSAGEAIQMLQVLLWGPNELDDDSIENAIGDWLETERAHTVAMIARNQIQKSCNSGEFMETYMKCQFLVDASVDTISYIYQQLDLDQ</sequence>
<evidence type="ECO:0000256" key="1">
    <source>
        <dbReference type="ARBA" id="ARBA00004434"/>
    </source>
</evidence>
<dbReference type="PROSITE" id="PS50011">
    <property type="entry name" value="PROTEIN_KINASE_DOM"/>
    <property type="match status" value="1"/>
</dbReference>
<gene>
    <name evidence="7" type="primary">PEAK1</name>
    <name evidence="7" type="ORF">OS493_003707</name>
</gene>
<feature type="compositionally biased region" description="Polar residues" evidence="5">
    <location>
        <begin position="709"/>
        <end position="719"/>
    </location>
</feature>
<dbReference type="GO" id="GO:0004715">
    <property type="term" value="F:non-membrane spanning protein tyrosine kinase activity"/>
    <property type="evidence" value="ECO:0007669"/>
    <property type="project" value="UniProtKB-EC"/>
</dbReference>
<dbReference type="SMART" id="SM00220">
    <property type="entry name" value="S_TKc"/>
    <property type="match status" value="1"/>
</dbReference>
<feature type="region of interest" description="Disordered" evidence="5">
    <location>
        <begin position="559"/>
        <end position="578"/>
    </location>
</feature>
<feature type="compositionally biased region" description="Polar residues" evidence="5">
    <location>
        <begin position="619"/>
        <end position="635"/>
    </location>
</feature>
<evidence type="ECO:0000256" key="2">
    <source>
        <dbReference type="ARBA" id="ARBA00004572"/>
    </source>
</evidence>
<feature type="compositionally biased region" description="Low complexity" evidence="5">
    <location>
        <begin position="725"/>
        <end position="748"/>
    </location>
</feature>
<organism evidence="7 8">
    <name type="scientific">Desmophyllum pertusum</name>
    <dbReference type="NCBI Taxonomy" id="174260"/>
    <lineage>
        <taxon>Eukaryota</taxon>
        <taxon>Metazoa</taxon>
        <taxon>Cnidaria</taxon>
        <taxon>Anthozoa</taxon>
        <taxon>Hexacorallia</taxon>
        <taxon>Scleractinia</taxon>
        <taxon>Caryophylliina</taxon>
        <taxon>Caryophylliidae</taxon>
        <taxon>Desmophyllum</taxon>
    </lineage>
</organism>
<dbReference type="Gene3D" id="1.10.510.10">
    <property type="entry name" value="Transferase(Phosphotransferase) domain 1"/>
    <property type="match status" value="1"/>
</dbReference>
<keyword evidence="8" id="KW-1185">Reference proteome</keyword>
<keyword evidence="4" id="KW-0472">Membrane</keyword>
<dbReference type="OrthoDB" id="5975812at2759"/>
<dbReference type="GO" id="GO:0005524">
    <property type="term" value="F:ATP binding"/>
    <property type="evidence" value="ECO:0007669"/>
    <property type="project" value="InterPro"/>
</dbReference>
<evidence type="ECO:0000256" key="3">
    <source>
        <dbReference type="ARBA" id="ARBA00022787"/>
    </source>
</evidence>
<keyword evidence="4" id="KW-0496">Mitochondrion</keyword>
<dbReference type="InterPro" id="IPR008271">
    <property type="entry name" value="Ser/Thr_kinase_AS"/>
</dbReference>
<feature type="region of interest" description="Disordered" evidence="5">
    <location>
        <begin position="389"/>
        <end position="438"/>
    </location>
</feature>
<feature type="region of interest" description="Disordered" evidence="5">
    <location>
        <begin position="116"/>
        <end position="160"/>
    </location>
</feature>
<dbReference type="PROSITE" id="PS00108">
    <property type="entry name" value="PROTEIN_KINASE_ST"/>
    <property type="match status" value="1"/>
</dbReference>
<feature type="compositionally biased region" description="Basic residues" evidence="5">
    <location>
        <begin position="760"/>
        <end position="769"/>
    </location>
</feature>
<dbReference type="GO" id="GO:0005741">
    <property type="term" value="C:mitochondrial outer membrane"/>
    <property type="evidence" value="ECO:0007669"/>
    <property type="project" value="UniProtKB-SubCell"/>
</dbReference>
<dbReference type="PANTHER" id="PTHR22972">
    <property type="entry name" value="SERINE/THREONINE PROTEIN KINASE"/>
    <property type="match status" value="1"/>
</dbReference>
<feature type="region of interest" description="Disordered" evidence="5">
    <location>
        <begin position="987"/>
        <end position="1060"/>
    </location>
</feature>
<feature type="region of interest" description="Disordered" evidence="5">
    <location>
        <begin position="818"/>
        <end position="928"/>
    </location>
</feature>
<feature type="compositionally biased region" description="Low complexity" evidence="5">
    <location>
        <begin position="397"/>
        <end position="410"/>
    </location>
</feature>
<dbReference type="Pfam" id="PF00069">
    <property type="entry name" value="Pkinase"/>
    <property type="match status" value="1"/>
</dbReference>
<feature type="compositionally biased region" description="Pro residues" evidence="5">
    <location>
        <begin position="1017"/>
        <end position="1026"/>
    </location>
</feature>
<keyword evidence="3" id="KW-1000">Mitochondrion outer membrane</keyword>
<keyword evidence="7" id="KW-0808">Transferase</keyword>